<dbReference type="HOGENOM" id="CLU_111036_0_0_4"/>
<dbReference type="Proteomes" id="UP000007437">
    <property type="component" value="Plasmid pBRH01"/>
</dbReference>
<organism evidence="1 2">
    <name type="scientific">Mycetohabitans rhizoxinica (strain DSM 19002 / CIP 109453 / HKI 454)</name>
    <name type="common">Paraburkholderia rhizoxinica</name>
    <dbReference type="NCBI Taxonomy" id="882378"/>
    <lineage>
        <taxon>Bacteria</taxon>
        <taxon>Pseudomonadati</taxon>
        <taxon>Pseudomonadota</taxon>
        <taxon>Betaproteobacteria</taxon>
        <taxon>Burkholderiales</taxon>
        <taxon>Burkholderiaceae</taxon>
        <taxon>Mycetohabitans</taxon>
    </lineage>
</organism>
<name>E5AVK8_MYCRK</name>
<evidence type="ECO:0000313" key="2">
    <source>
        <dbReference type="Proteomes" id="UP000007437"/>
    </source>
</evidence>
<accession>E5AVK8</accession>
<dbReference type="KEGG" id="brh:RBRH_03001"/>
<dbReference type="eggNOG" id="ENOG5032WPE">
    <property type="taxonomic scope" value="Bacteria"/>
</dbReference>
<evidence type="ECO:0000313" key="1">
    <source>
        <dbReference type="EMBL" id="CBW77132.1"/>
    </source>
</evidence>
<keyword evidence="1" id="KW-0614">Plasmid</keyword>
<protein>
    <submittedName>
        <fullName evidence="1">Uncharacterized protein</fullName>
    </submittedName>
</protein>
<reference evidence="1 2" key="1">
    <citation type="journal article" date="2011" name="J. Bacteriol.">
        <title>Complete genome sequence of Burkholderia rhizoxinica, an endosymbiont of Rhizopus microsporus.</title>
        <authorList>
            <person name="Lackner G."/>
            <person name="Moebius N."/>
            <person name="Partida-Martinez L."/>
            <person name="Hertweck C."/>
        </authorList>
    </citation>
    <scope>NUCLEOTIDE SEQUENCE [LARGE SCALE GENOMIC DNA]</scope>
    <source>
        <strain evidence="2">DSM 19002 / CIP 109453 / HKI 454</strain>
        <plasmid evidence="1 2">pBRH01</plasmid>
    </source>
</reference>
<dbReference type="EMBL" id="FR687360">
    <property type="protein sequence ID" value="CBW77132.1"/>
    <property type="molecule type" value="Genomic_DNA"/>
</dbReference>
<sequence>MDSVVDAAGRVNRCLAGCGKVRVSRLWPAFGESMPIRTMLQHRDARVHVSLMVLYIAISGFGVPRAHAGWCDHGVWVDAMLGSYHIDPDPSKHFEPFNPGIGVECYFSPQWGATAGYFRNSIRRPSFYGGAIWAPECVHWGWFRVAAMGGVISGYNYGRWGMGHNRTVGPVLAPVLMTNYKRVGTNFILIPPIPSEKLPFTVGFQVKIRVD</sequence>
<geneLocation type="plasmid" evidence="1 2">
    <name>pBRH01</name>
</geneLocation>
<dbReference type="Gene3D" id="2.40.160.20">
    <property type="match status" value="1"/>
</dbReference>
<gene>
    <name evidence="1" type="ordered locus">RBRH_03001</name>
</gene>
<dbReference type="AlphaFoldDB" id="E5AVK8"/>
<proteinExistence type="predicted"/>